<keyword evidence="3" id="KW-0808">Transferase</keyword>
<dbReference type="EMBL" id="CP002690">
    <property type="protein sequence ID" value="AEE15274.1"/>
    <property type="molecule type" value="Genomic_DNA"/>
</dbReference>
<dbReference type="eggNOG" id="COG0438">
    <property type="taxonomic scope" value="Bacteria"/>
</dbReference>
<dbReference type="InterPro" id="IPR001296">
    <property type="entry name" value="Glyco_trans_1"/>
</dbReference>
<dbReference type="STRING" id="747365.Thena_1664"/>
<dbReference type="Pfam" id="PF00534">
    <property type="entry name" value="Glycos_transf_1"/>
    <property type="match status" value="1"/>
</dbReference>
<dbReference type="PANTHER" id="PTHR45947">
    <property type="entry name" value="SULFOQUINOVOSYL TRANSFERASE SQD2"/>
    <property type="match status" value="1"/>
</dbReference>
<feature type="domain" description="Glycosyl transferase family 1" evidence="1">
    <location>
        <begin position="156"/>
        <end position="314"/>
    </location>
</feature>
<dbReference type="Gene3D" id="3.40.50.2000">
    <property type="entry name" value="Glycogen Phosphorylase B"/>
    <property type="match status" value="2"/>
</dbReference>
<protein>
    <submittedName>
        <fullName evidence="3">Glycosyl transferase group 1</fullName>
    </submittedName>
</protein>
<dbReference type="Proteomes" id="UP000011765">
    <property type="component" value="Chromosome"/>
</dbReference>
<name>M1E9H2_9BACT</name>
<dbReference type="OrthoDB" id="3199616at2"/>
<dbReference type="CDD" id="cd03801">
    <property type="entry name" value="GT4_PimA-like"/>
    <property type="match status" value="1"/>
</dbReference>
<organism evidence="3 4">
    <name type="scientific">Thermodesulfobium narugense DSM 14796</name>
    <dbReference type="NCBI Taxonomy" id="747365"/>
    <lineage>
        <taxon>Bacteria</taxon>
        <taxon>Pseudomonadati</taxon>
        <taxon>Thermodesulfobiota</taxon>
        <taxon>Thermodesulfobiia</taxon>
        <taxon>Thermodesulfobiales</taxon>
        <taxon>Thermodesulfobiaceae</taxon>
        <taxon>Thermodesulfobium</taxon>
    </lineage>
</organism>
<dbReference type="SUPFAM" id="SSF53756">
    <property type="entry name" value="UDP-Glycosyltransferase/glycogen phosphorylase"/>
    <property type="match status" value="1"/>
</dbReference>
<gene>
    <name evidence="3" type="ORF">Thena_1664</name>
</gene>
<accession>M1E9H2</accession>
<reference evidence="3 4" key="1">
    <citation type="submission" date="2011-04" db="EMBL/GenBank/DDBJ databases">
        <title>The complete genome of Thermodesulfobium narugense DSM 14796.</title>
        <authorList>
            <consortium name="US DOE Joint Genome Institute (JGI-PGF)"/>
            <person name="Lucas S."/>
            <person name="Han J."/>
            <person name="Lapidus A."/>
            <person name="Bruce D."/>
            <person name="Goodwin L."/>
            <person name="Pitluck S."/>
            <person name="Peters L."/>
            <person name="Kyrpides N."/>
            <person name="Mavromatis K."/>
            <person name="Pagani I."/>
            <person name="Ivanova N."/>
            <person name="Ovchinnikova G."/>
            <person name="Zhang X."/>
            <person name="Saunders L."/>
            <person name="Detter J.C."/>
            <person name="Tapia R."/>
            <person name="Han C."/>
            <person name="Land M."/>
            <person name="Hauser L."/>
            <person name="Markowitz V."/>
            <person name="Cheng J.-F."/>
            <person name="Hugenholtz P."/>
            <person name="Woyke T."/>
            <person name="Wu D."/>
            <person name="Spring S."/>
            <person name="Schroeder M."/>
            <person name="Brambilla E."/>
            <person name="Klenk H.-P."/>
            <person name="Eisen J.A."/>
        </authorList>
    </citation>
    <scope>NUCLEOTIDE SEQUENCE [LARGE SCALE GENOMIC DNA]</scope>
    <source>
        <strain evidence="3 4">DSM 14796</strain>
    </source>
</reference>
<evidence type="ECO:0000259" key="2">
    <source>
        <dbReference type="Pfam" id="PF13439"/>
    </source>
</evidence>
<sequence>MKVLLVAHEKDAGGVSQHVLKLSSELIKLGHQVKIVWHTPNEPDYISLPLHSKDPVSLFLSSFGLLKLLKDFSPDVVHVHSRMPFLAVLPWVKALKIPVVYTAHGNYSPHRLSKLISLANVVIALCLTHQIYVTKELGVDAEKIRIVGNGVDTERFKPKKVERTNDDIVIGLVGRLVSAKGFSFFLKVFSYLPIQTRLVIVGDGELRETLEEEAKNLNISSRVVFMGKRDDIENIYPTFDIFCLPSIKEVYPLVLLEAMSSGIACVASDVGCIPEIGKNSIIVLPKSDLNLWVKSLLRLIEDKEGRQSLSKRALERSRTFSWENVAKRVEEIYLEVIRNER</sequence>
<evidence type="ECO:0000313" key="4">
    <source>
        <dbReference type="Proteomes" id="UP000011765"/>
    </source>
</evidence>
<dbReference type="KEGG" id="tnr:Thena_1664"/>
<dbReference type="GO" id="GO:0016757">
    <property type="term" value="F:glycosyltransferase activity"/>
    <property type="evidence" value="ECO:0007669"/>
    <property type="project" value="InterPro"/>
</dbReference>
<dbReference type="PANTHER" id="PTHR45947:SF3">
    <property type="entry name" value="SULFOQUINOVOSYL TRANSFERASE SQD2"/>
    <property type="match status" value="1"/>
</dbReference>
<proteinExistence type="predicted"/>
<dbReference type="AlphaFoldDB" id="M1E9H2"/>
<evidence type="ECO:0000259" key="1">
    <source>
        <dbReference type="Pfam" id="PF00534"/>
    </source>
</evidence>
<dbReference type="Pfam" id="PF13439">
    <property type="entry name" value="Glyco_transf_4"/>
    <property type="match status" value="1"/>
</dbReference>
<dbReference type="InterPro" id="IPR050194">
    <property type="entry name" value="Glycosyltransferase_grp1"/>
</dbReference>
<keyword evidence="4" id="KW-1185">Reference proteome</keyword>
<dbReference type="RefSeq" id="WP_013756994.1">
    <property type="nucleotide sequence ID" value="NC_015499.1"/>
</dbReference>
<dbReference type="HOGENOM" id="CLU_009583_0_3_9"/>
<evidence type="ECO:0000313" key="3">
    <source>
        <dbReference type="EMBL" id="AEE15274.1"/>
    </source>
</evidence>
<feature type="domain" description="Glycosyltransferase subfamily 4-like N-terminal" evidence="2">
    <location>
        <begin position="13"/>
        <end position="155"/>
    </location>
</feature>
<dbReference type="InterPro" id="IPR028098">
    <property type="entry name" value="Glyco_trans_4-like_N"/>
</dbReference>